<proteinExistence type="predicted"/>
<sequence length="59" mass="6390">MAQPPSSATNQHRKADSVAKDITRANQAKMLDLVSTPKSASLHQPESNNAMQKNKPLCC</sequence>
<feature type="compositionally biased region" description="Polar residues" evidence="1">
    <location>
        <begin position="1"/>
        <end position="10"/>
    </location>
</feature>
<feature type="region of interest" description="Disordered" evidence="1">
    <location>
        <begin position="35"/>
        <end position="59"/>
    </location>
</feature>
<keyword evidence="3" id="KW-1185">Reference proteome</keyword>
<accession>A0A0D0C302</accession>
<dbReference type="EMBL" id="KN835133">
    <property type="protein sequence ID" value="KIK49273.1"/>
    <property type="molecule type" value="Genomic_DNA"/>
</dbReference>
<dbReference type="InParanoid" id="A0A0D0C302"/>
<dbReference type="AlphaFoldDB" id="A0A0D0C302"/>
<dbReference type="Proteomes" id="UP000054485">
    <property type="component" value="Unassembled WGS sequence"/>
</dbReference>
<evidence type="ECO:0000313" key="3">
    <source>
        <dbReference type="Proteomes" id="UP000054485"/>
    </source>
</evidence>
<reference evidence="2 3" key="1">
    <citation type="submission" date="2014-04" db="EMBL/GenBank/DDBJ databases">
        <authorList>
            <consortium name="DOE Joint Genome Institute"/>
            <person name="Kuo A."/>
            <person name="Ruytinx J."/>
            <person name="Rineau F."/>
            <person name="Colpaert J."/>
            <person name="Kohler A."/>
            <person name="Nagy L.G."/>
            <person name="Floudas D."/>
            <person name="Copeland A."/>
            <person name="Barry K.W."/>
            <person name="Cichocki N."/>
            <person name="Veneault-Fourrey C."/>
            <person name="LaButti K."/>
            <person name="Lindquist E.A."/>
            <person name="Lipzen A."/>
            <person name="Lundell T."/>
            <person name="Morin E."/>
            <person name="Murat C."/>
            <person name="Sun H."/>
            <person name="Tunlid A."/>
            <person name="Henrissat B."/>
            <person name="Grigoriev I.V."/>
            <person name="Hibbett D.S."/>
            <person name="Martin F."/>
            <person name="Nordberg H.P."/>
            <person name="Cantor M.N."/>
            <person name="Hua S.X."/>
        </authorList>
    </citation>
    <scope>NUCLEOTIDE SEQUENCE [LARGE SCALE GENOMIC DNA]</scope>
    <source>
        <strain evidence="2 3">UH-Slu-Lm8-n1</strain>
    </source>
</reference>
<feature type="compositionally biased region" description="Basic and acidic residues" evidence="1">
    <location>
        <begin position="13"/>
        <end position="23"/>
    </location>
</feature>
<feature type="compositionally biased region" description="Polar residues" evidence="1">
    <location>
        <begin position="36"/>
        <end position="52"/>
    </location>
</feature>
<organism evidence="2 3">
    <name type="scientific">Suillus luteus UH-Slu-Lm8-n1</name>
    <dbReference type="NCBI Taxonomy" id="930992"/>
    <lineage>
        <taxon>Eukaryota</taxon>
        <taxon>Fungi</taxon>
        <taxon>Dikarya</taxon>
        <taxon>Basidiomycota</taxon>
        <taxon>Agaricomycotina</taxon>
        <taxon>Agaricomycetes</taxon>
        <taxon>Agaricomycetidae</taxon>
        <taxon>Boletales</taxon>
        <taxon>Suillineae</taxon>
        <taxon>Suillaceae</taxon>
        <taxon>Suillus</taxon>
    </lineage>
</organism>
<dbReference type="HOGENOM" id="CLU_2962425_0_0_1"/>
<feature type="region of interest" description="Disordered" evidence="1">
    <location>
        <begin position="1"/>
        <end position="23"/>
    </location>
</feature>
<reference evidence="3" key="2">
    <citation type="submission" date="2015-01" db="EMBL/GenBank/DDBJ databases">
        <title>Evolutionary Origins and Diversification of the Mycorrhizal Mutualists.</title>
        <authorList>
            <consortium name="DOE Joint Genome Institute"/>
            <consortium name="Mycorrhizal Genomics Consortium"/>
            <person name="Kohler A."/>
            <person name="Kuo A."/>
            <person name="Nagy L.G."/>
            <person name="Floudas D."/>
            <person name="Copeland A."/>
            <person name="Barry K.W."/>
            <person name="Cichocki N."/>
            <person name="Veneault-Fourrey C."/>
            <person name="LaButti K."/>
            <person name="Lindquist E.A."/>
            <person name="Lipzen A."/>
            <person name="Lundell T."/>
            <person name="Morin E."/>
            <person name="Murat C."/>
            <person name="Riley R."/>
            <person name="Ohm R."/>
            <person name="Sun H."/>
            <person name="Tunlid A."/>
            <person name="Henrissat B."/>
            <person name="Grigoriev I.V."/>
            <person name="Hibbett D.S."/>
            <person name="Martin F."/>
        </authorList>
    </citation>
    <scope>NUCLEOTIDE SEQUENCE [LARGE SCALE GENOMIC DNA]</scope>
    <source>
        <strain evidence="3">UH-Slu-Lm8-n1</strain>
    </source>
</reference>
<evidence type="ECO:0000313" key="2">
    <source>
        <dbReference type="EMBL" id="KIK49273.1"/>
    </source>
</evidence>
<evidence type="ECO:0000256" key="1">
    <source>
        <dbReference type="SAM" id="MobiDB-lite"/>
    </source>
</evidence>
<name>A0A0D0C302_9AGAM</name>
<protein>
    <submittedName>
        <fullName evidence="2">Uncharacterized protein</fullName>
    </submittedName>
</protein>
<gene>
    <name evidence="2" type="ORF">CY34DRAFT_797228</name>
</gene>